<dbReference type="Gene3D" id="2.30.30.40">
    <property type="entry name" value="SH3 Domains"/>
    <property type="match status" value="1"/>
</dbReference>
<keyword evidence="3" id="KW-1185">Reference proteome</keyword>
<evidence type="ECO:0000259" key="1">
    <source>
        <dbReference type="Pfam" id="PF08239"/>
    </source>
</evidence>
<organism evidence="2 3">
    <name type="scientific">[Clostridium] asparagiforme DSM 15981</name>
    <dbReference type="NCBI Taxonomy" id="518636"/>
    <lineage>
        <taxon>Bacteria</taxon>
        <taxon>Bacillati</taxon>
        <taxon>Bacillota</taxon>
        <taxon>Clostridia</taxon>
        <taxon>Lachnospirales</taxon>
        <taxon>Lachnospiraceae</taxon>
        <taxon>Enterocloster</taxon>
    </lineage>
</organism>
<comment type="caution">
    <text evidence="2">The sequence shown here is derived from an EMBL/GenBank/DDBJ whole genome shotgun (WGS) entry which is preliminary data.</text>
</comment>
<dbReference type="EMBL" id="ACCJ01000307">
    <property type="protein sequence ID" value="EEG54074.1"/>
    <property type="molecule type" value="Genomic_DNA"/>
</dbReference>
<sequence>ETSATFAETRAETETTEAAPPLFEITASAANIRSGPGTGYEVVAQAPQGRQLTGTGNWQLMDSVWYELYLDDSRTATGWASEKVLKQIQ</sequence>
<dbReference type="InterPro" id="IPR003646">
    <property type="entry name" value="SH3-like_bac-type"/>
</dbReference>
<dbReference type="RefSeq" id="WP_007713771.1">
    <property type="nucleotide sequence ID" value="NZ_GG657592.1"/>
</dbReference>
<dbReference type="HOGENOM" id="CLU_2459817_0_0_9"/>
<dbReference type="AlphaFoldDB" id="C0D3L4"/>
<feature type="non-terminal residue" evidence="2">
    <location>
        <position position="1"/>
    </location>
</feature>
<dbReference type="Pfam" id="PF08239">
    <property type="entry name" value="SH3_3"/>
    <property type="match status" value="1"/>
</dbReference>
<reference evidence="2 3" key="2">
    <citation type="submission" date="2009-02" db="EMBL/GenBank/DDBJ databases">
        <title>Draft genome sequence of Clostridium asparagiforme (DSM 15981).</title>
        <authorList>
            <person name="Sudarsanam P."/>
            <person name="Ley R."/>
            <person name="Guruge J."/>
            <person name="Turnbaugh P.J."/>
            <person name="Mahowald M."/>
            <person name="Liep D."/>
            <person name="Gordon J."/>
        </authorList>
    </citation>
    <scope>NUCLEOTIDE SEQUENCE [LARGE SCALE GENOMIC DNA]</scope>
    <source>
        <strain evidence="2 3">DSM 15981</strain>
    </source>
</reference>
<evidence type="ECO:0000313" key="3">
    <source>
        <dbReference type="Proteomes" id="UP000004756"/>
    </source>
</evidence>
<proteinExistence type="predicted"/>
<evidence type="ECO:0000313" key="2">
    <source>
        <dbReference type="EMBL" id="EEG54074.1"/>
    </source>
</evidence>
<protein>
    <recommendedName>
        <fullName evidence="1">SH3b domain-containing protein</fullName>
    </recommendedName>
</protein>
<name>C0D3L4_9FIRM</name>
<dbReference type="Proteomes" id="UP000004756">
    <property type="component" value="Unassembled WGS sequence"/>
</dbReference>
<gene>
    <name evidence="2" type="ORF">CLOSTASPAR_03855</name>
</gene>
<reference evidence="2 3" key="1">
    <citation type="submission" date="2009-01" db="EMBL/GenBank/DDBJ databases">
        <authorList>
            <person name="Fulton L."/>
            <person name="Clifton S."/>
            <person name="Fulton B."/>
            <person name="Xu J."/>
            <person name="Minx P."/>
            <person name="Pepin K.H."/>
            <person name="Johnson M."/>
            <person name="Bhonagiri V."/>
            <person name="Nash W.E."/>
            <person name="Mardis E.R."/>
            <person name="Wilson R.K."/>
        </authorList>
    </citation>
    <scope>NUCLEOTIDE SEQUENCE [LARGE SCALE GENOMIC DNA]</scope>
    <source>
        <strain evidence="2 3">DSM 15981</strain>
    </source>
</reference>
<accession>C0D3L4</accession>
<feature type="domain" description="SH3b" evidence="1">
    <location>
        <begin position="28"/>
        <end position="85"/>
    </location>
</feature>